<gene>
    <name evidence="2" type="ORF">MHY01S_21590</name>
</gene>
<dbReference type="Gene3D" id="1.20.1260.10">
    <property type="match status" value="1"/>
</dbReference>
<dbReference type="InterPro" id="IPR019243">
    <property type="entry name" value="DUF2202"/>
</dbReference>
<organism evidence="2 3">
    <name type="scientific">Meiothermus hypogaeus NBRC 106114</name>
    <dbReference type="NCBI Taxonomy" id="1227553"/>
    <lineage>
        <taxon>Bacteria</taxon>
        <taxon>Thermotogati</taxon>
        <taxon>Deinococcota</taxon>
        <taxon>Deinococci</taxon>
        <taxon>Thermales</taxon>
        <taxon>Thermaceae</taxon>
        <taxon>Meiothermus</taxon>
    </lineage>
</organism>
<dbReference type="OrthoDB" id="573482at2"/>
<proteinExistence type="predicted"/>
<dbReference type="Proteomes" id="UP000321197">
    <property type="component" value="Unassembled WGS sequence"/>
</dbReference>
<protein>
    <submittedName>
        <fullName evidence="2">Uncharacterized protein</fullName>
    </submittedName>
</protein>
<dbReference type="InterPro" id="IPR012347">
    <property type="entry name" value="Ferritin-like"/>
</dbReference>
<dbReference type="EMBL" id="BJXL01000070">
    <property type="protein sequence ID" value="GEM83993.1"/>
    <property type="molecule type" value="Genomic_DNA"/>
</dbReference>
<dbReference type="RefSeq" id="WP_119341016.1">
    <property type="nucleotide sequence ID" value="NZ_BJXL01000070.1"/>
</dbReference>
<dbReference type="AlphaFoldDB" id="A0A511R303"/>
<reference evidence="2 3" key="1">
    <citation type="submission" date="2019-07" db="EMBL/GenBank/DDBJ databases">
        <title>Whole genome shotgun sequence of Meiothermus hypogaeus NBRC 106114.</title>
        <authorList>
            <person name="Hosoyama A."/>
            <person name="Uohara A."/>
            <person name="Ohji S."/>
            <person name="Ichikawa N."/>
        </authorList>
    </citation>
    <scope>NUCLEOTIDE SEQUENCE [LARGE SCALE GENOMIC DNA]</scope>
    <source>
        <strain evidence="2 3">NBRC 106114</strain>
    </source>
</reference>
<evidence type="ECO:0000313" key="3">
    <source>
        <dbReference type="Proteomes" id="UP000321197"/>
    </source>
</evidence>
<dbReference type="InterPro" id="IPR009078">
    <property type="entry name" value="Ferritin-like_SF"/>
</dbReference>
<evidence type="ECO:0000313" key="2">
    <source>
        <dbReference type="EMBL" id="GEM83993.1"/>
    </source>
</evidence>
<accession>A0A511R303</accession>
<comment type="caution">
    <text evidence="2">The sequence shown here is derived from an EMBL/GenBank/DDBJ whole genome shotgun (WGS) entry which is preliminary data.</text>
</comment>
<name>A0A511R303_9DEIN</name>
<feature type="region of interest" description="Disordered" evidence="1">
    <location>
        <begin position="213"/>
        <end position="233"/>
    </location>
</feature>
<dbReference type="SUPFAM" id="SSF47240">
    <property type="entry name" value="Ferritin-like"/>
    <property type="match status" value="1"/>
</dbReference>
<sequence>MTKKIVLGILLFGTLALGLAQPRFGFMSPVAPDAALSEQAREALLEALTGPVGEYAAYATYDAVIQKYGAIEPYVSIRASEAQHIQALQRQLEKYGVPYPAANPYLGKIALPSNLATIAEQEAQTEVDNVAMYDKLLVAVQNYPDLTRVFENLKRASLVAHLNFFKAAAQQGGSLTPVQMQEVRLQVEPQMWGQMNGRGLGGPNFQNQPVQGRWGGMGPGSPMGGGRPGLRWR</sequence>
<dbReference type="CDD" id="cd01048">
    <property type="entry name" value="Ferritin_like_AB2"/>
    <property type="match status" value="1"/>
</dbReference>
<evidence type="ECO:0000256" key="1">
    <source>
        <dbReference type="SAM" id="MobiDB-lite"/>
    </source>
</evidence>